<dbReference type="InterPro" id="IPR014646">
    <property type="entry name" value="Rfa2/RPA32"/>
</dbReference>
<dbReference type="InterPro" id="IPR012340">
    <property type="entry name" value="NA-bd_OB-fold"/>
</dbReference>
<dbReference type="InterPro" id="IPR040260">
    <property type="entry name" value="RFA2-like"/>
</dbReference>
<evidence type="ECO:0000313" key="8">
    <source>
        <dbReference type="EMBL" id="KAK1766675.1"/>
    </source>
</evidence>
<keyword evidence="5" id="KW-0539">Nucleus</keyword>
<dbReference type="CDD" id="cd04478">
    <property type="entry name" value="RPA2_DBD_D"/>
    <property type="match status" value="1"/>
</dbReference>
<evidence type="ECO:0000259" key="7">
    <source>
        <dbReference type="Pfam" id="PF08784"/>
    </source>
</evidence>
<dbReference type="Gene3D" id="2.40.50.140">
    <property type="entry name" value="Nucleic acid-binding proteins"/>
    <property type="match status" value="1"/>
</dbReference>
<keyword evidence="9" id="KW-1185">Reference proteome</keyword>
<feature type="compositionally biased region" description="Gly residues" evidence="6">
    <location>
        <begin position="15"/>
        <end position="39"/>
    </location>
</feature>
<dbReference type="SUPFAM" id="SSF46785">
    <property type="entry name" value="Winged helix' DNA-binding domain"/>
    <property type="match status" value="1"/>
</dbReference>
<dbReference type="GO" id="GO:0003697">
    <property type="term" value="F:single-stranded DNA binding"/>
    <property type="evidence" value="ECO:0007669"/>
    <property type="project" value="TreeGrafter"/>
</dbReference>
<dbReference type="RefSeq" id="XP_060282888.1">
    <property type="nucleotide sequence ID" value="XM_060428010.1"/>
</dbReference>
<dbReference type="SUPFAM" id="SSF50249">
    <property type="entry name" value="Nucleic acid-binding proteins"/>
    <property type="match status" value="1"/>
</dbReference>
<keyword evidence="3" id="KW-0235">DNA replication</keyword>
<comment type="subcellular location">
    <subcellularLocation>
        <location evidence="1">Nucleus</location>
    </subcellularLocation>
</comment>
<evidence type="ECO:0000256" key="1">
    <source>
        <dbReference type="ARBA" id="ARBA00004123"/>
    </source>
</evidence>
<dbReference type="GO" id="GO:0005662">
    <property type="term" value="C:DNA replication factor A complex"/>
    <property type="evidence" value="ECO:0007669"/>
    <property type="project" value="TreeGrafter"/>
</dbReference>
<comment type="similarity">
    <text evidence="2">Belongs to the replication factor A protein 2 family.</text>
</comment>
<dbReference type="AlphaFoldDB" id="A0AAJ0BYJ4"/>
<dbReference type="GO" id="GO:0000781">
    <property type="term" value="C:chromosome, telomeric region"/>
    <property type="evidence" value="ECO:0007669"/>
    <property type="project" value="TreeGrafter"/>
</dbReference>
<proteinExistence type="inferred from homology"/>
<feature type="region of interest" description="Disordered" evidence="6">
    <location>
        <begin position="1"/>
        <end position="43"/>
    </location>
</feature>
<dbReference type="PANTHER" id="PTHR13989">
    <property type="entry name" value="REPLICATION PROTEIN A-RELATED"/>
    <property type="match status" value="1"/>
</dbReference>
<organism evidence="8 9">
    <name type="scientific">Phialemonium atrogriseum</name>
    <dbReference type="NCBI Taxonomy" id="1093897"/>
    <lineage>
        <taxon>Eukaryota</taxon>
        <taxon>Fungi</taxon>
        <taxon>Dikarya</taxon>
        <taxon>Ascomycota</taxon>
        <taxon>Pezizomycotina</taxon>
        <taxon>Sordariomycetes</taxon>
        <taxon>Sordariomycetidae</taxon>
        <taxon>Cephalothecales</taxon>
        <taxon>Cephalothecaceae</taxon>
        <taxon>Phialemonium</taxon>
    </lineage>
</organism>
<evidence type="ECO:0000313" key="9">
    <source>
        <dbReference type="Proteomes" id="UP001244011"/>
    </source>
</evidence>
<feature type="domain" description="Replication protein A C-terminal" evidence="7">
    <location>
        <begin position="166"/>
        <end position="271"/>
    </location>
</feature>
<evidence type="ECO:0000256" key="4">
    <source>
        <dbReference type="ARBA" id="ARBA00023125"/>
    </source>
</evidence>
<evidence type="ECO:0000256" key="6">
    <source>
        <dbReference type="SAM" id="MobiDB-lite"/>
    </source>
</evidence>
<dbReference type="Pfam" id="PF08784">
    <property type="entry name" value="RPA_C"/>
    <property type="match status" value="1"/>
</dbReference>
<keyword evidence="4" id="KW-0238">DNA-binding</keyword>
<dbReference type="GeneID" id="85311197"/>
<dbReference type="InterPro" id="IPR014892">
    <property type="entry name" value="RPA_C"/>
</dbReference>
<dbReference type="GO" id="GO:0000724">
    <property type="term" value="P:double-strand break repair via homologous recombination"/>
    <property type="evidence" value="ECO:0007669"/>
    <property type="project" value="TreeGrafter"/>
</dbReference>
<dbReference type="PIRSF" id="PIRSF036949">
    <property type="entry name" value="RPA32"/>
    <property type="match status" value="1"/>
</dbReference>
<gene>
    <name evidence="8" type="ORF">QBC33DRAFT_539767</name>
</gene>
<sequence length="280" mass="29344">MTSYGGGYSRTSYGAQGGEDGGGFLGGSQQGSQSGGGKGYGDESLRPVTIKQLADWEEAFPGADVAIDGAPLTQVTIVGQVRAVNPQTTNITYRLDDGTATIDVKNWVDPERPDDSSPKFAQDQYVRVLGRLKSFNGKKHVGALFMRPIDDYNEVNYHLLEAAYVHLYLTKGPPGQQQAEAGAGQGAGAGGESMFVDGYGAGAATGMSGKLVGCSAKAQTMYNFLQNSPGGNEGVNVNVISSGSGLSVRDVLEAAYELLGQGLIYTTIDDETWALLESYG</sequence>
<dbReference type="GO" id="GO:0035861">
    <property type="term" value="C:site of double-strand break"/>
    <property type="evidence" value="ECO:0007669"/>
    <property type="project" value="TreeGrafter"/>
</dbReference>
<dbReference type="EMBL" id="MU839010">
    <property type="protein sequence ID" value="KAK1766675.1"/>
    <property type="molecule type" value="Genomic_DNA"/>
</dbReference>
<name>A0AAJ0BYJ4_9PEZI</name>
<dbReference type="PANTHER" id="PTHR13989:SF16">
    <property type="entry name" value="REPLICATION PROTEIN A2"/>
    <property type="match status" value="1"/>
</dbReference>
<protein>
    <submittedName>
        <fullName evidence="8">Replication factor A protein 2</fullName>
    </submittedName>
</protein>
<dbReference type="Proteomes" id="UP001244011">
    <property type="component" value="Unassembled WGS sequence"/>
</dbReference>
<dbReference type="GO" id="GO:0006260">
    <property type="term" value="P:DNA replication"/>
    <property type="evidence" value="ECO:0007669"/>
    <property type="project" value="UniProtKB-KW"/>
</dbReference>
<dbReference type="InterPro" id="IPR036390">
    <property type="entry name" value="WH_DNA-bd_sf"/>
</dbReference>
<dbReference type="Gene3D" id="1.10.10.10">
    <property type="entry name" value="Winged helix-like DNA-binding domain superfamily/Winged helix DNA-binding domain"/>
    <property type="match status" value="1"/>
</dbReference>
<accession>A0AAJ0BYJ4</accession>
<comment type="caution">
    <text evidence="8">The sequence shown here is derived from an EMBL/GenBank/DDBJ whole genome shotgun (WGS) entry which is preliminary data.</text>
</comment>
<dbReference type="GO" id="GO:0006289">
    <property type="term" value="P:nucleotide-excision repair"/>
    <property type="evidence" value="ECO:0007669"/>
    <property type="project" value="TreeGrafter"/>
</dbReference>
<dbReference type="InterPro" id="IPR036388">
    <property type="entry name" value="WH-like_DNA-bd_sf"/>
</dbReference>
<evidence type="ECO:0000256" key="5">
    <source>
        <dbReference type="ARBA" id="ARBA00023242"/>
    </source>
</evidence>
<reference evidence="8" key="1">
    <citation type="submission" date="2023-06" db="EMBL/GenBank/DDBJ databases">
        <title>Genome-scale phylogeny and comparative genomics of the fungal order Sordariales.</title>
        <authorList>
            <consortium name="Lawrence Berkeley National Laboratory"/>
            <person name="Hensen N."/>
            <person name="Bonometti L."/>
            <person name="Westerberg I."/>
            <person name="Brannstrom I.O."/>
            <person name="Guillou S."/>
            <person name="Cros-Aarteil S."/>
            <person name="Calhoun S."/>
            <person name="Haridas S."/>
            <person name="Kuo A."/>
            <person name="Mondo S."/>
            <person name="Pangilinan J."/>
            <person name="Riley R."/>
            <person name="Labutti K."/>
            <person name="Andreopoulos B."/>
            <person name="Lipzen A."/>
            <person name="Chen C."/>
            <person name="Yanf M."/>
            <person name="Daum C."/>
            <person name="Ng V."/>
            <person name="Clum A."/>
            <person name="Steindorff A."/>
            <person name="Ohm R."/>
            <person name="Martin F."/>
            <person name="Silar P."/>
            <person name="Natvig D."/>
            <person name="Lalanne C."/>
            <person name="Gautier V."/>
            <person name="Ament-Velasquez S.L."/>
            <person name="Kruys A."/>
            <person name="Hutchinson M.I."/>
            <person name="Powell A.J."/>
            <person name="Barry K."/>
            <person name="Miller A.N."/>
            <person name="Grigoriev I.V."/>
            <person name="Debuchy R."/>
            <person name="Gladieux P."/>
            <person name="Thoren M.H."/>
            <person name="Johannesson H."/>
        </authorList>
    </citation>
    <scope>NUCLEOTIDE SEQUENCE</scope>
    <source>
        <strain evidence="8">8032-3</strain>
    </source>
</reference>
<evidence type="ECO:0000256" key="3">
    <source>
        <dbReference type="ARBA" id="ARBA00022705"/>
    </source>
</evidence>
<evidence type="ECO:0000256" key="2">
    <source>
        <dbReference type="ARBA" id="ARBA00007815"/>
    </source>
</evidence>